<gene>
    <name evidence="2" type="ORF">LKD32_05015</name>
</gene>
<dbReference type="SUPFAM" id="SSF53448">
    <property type="entry name" value="Nucleotide-diphospho-sugar transferases"/>
    <property type="match status" value="1"/>
</dbReference>
<dbReference type="Pfam" id="PF00483">
    <property type="entry name" value="NTP_transferase"/>
    <property type="match status" value="1"/>
</dbReference>
<reference evidence="2" key="1">
    <citation type="submission" date="2021-10" db="EMBL/GenBank/DDBJ databases">
        <title>Anaerobic single-cell dispensing facilitates the cultivation of human gut bacteria.</title>
        <authorList>
            <person name="Afrizal A."/>
        </authorList>
    </citation>
    <scope>NUCLEOTIDE SEQUENCE</scope>
    <source>
        <strain evidence="2">CLA-AA-H274</strain>
    </source>
</reference>
<keyword evidence="3" id="KW-1185">Reference proteome</keyword>
<dbReference type="CDD" id="cd06915">
    <property type="entry name" value="NTP_transferase_WcbM_like"/>
    <property type="match status" value="1"/>
</dbReference>
<proteinExistence type="predicted"/>
<evidence type="ECO:0000313" key="3">
    <source>
        <dbReference type="Proteomes" id="UP001198962"/>
    </source>
</evidence>
<evidence type="ECO:0000259" key="1">
    <source>
        <dbReference type="Pfam" id="PF00483"/>
    </source>
</evidence>
<dbReference type="InterPro" id="IPR005835">
    <property type="entry name" value="NTP_transferase_dom"/>
</dbReference>
<dbReference type="EMBL" id="JAJEPU010000010">
    <property type="protein sequence ID" value="MCC2164253.1"/>
    <property type="molecule type" value="Genomic_DNA"/>
</dbReference>
<dbReference type="InterPro" id="IPR029044">
    <property type="entry name" value="Nucleotide-diphossugar_trans"/>
</dbReference>
<dbReference type="Proteomes" id="UP001198962">
    <property type="component" value="Unassembled WGS sequence"/>
</dbReference>
<dbReference type="AlphaFoldDB" id="A0AAE3DKP0"/>
<dbReference type="PANTHER" id="PTHR22572">
    <property type="entry name" value="SUGAR-1-PHOSPHATE GUANYL TRANSFERASE"/>
    <property type="match status" value="1"/>
</dbReference>
<sequence>MQAILLAGGLGTRLRSVVSDRPKPMALIQDKPFMEYVVHELAKHGITDIIFAVGYKGSMVEEYFGDGSRFTAPDQTPIKIQYAYEKELLGTAGAIKNAGKLVTEDAFYVLNADTFYQIDYSRLAQMQAEKDLDLALVLREVPDISRYGEATLDQGMLTGFNEKTSEARPGTINGGIYYMKRELLDEIPEGKVSLENEMIPKWLGEKRRLGGFVHDGYFIDIGIPEAYYQFMDDVEKGVIRW</sequence>
<evidence type="ECO:0000313" key="2">
    <source>
        <dbReference type="EMBL" id="MCC2164253.1"/>
    </source>
</evidence>
<feature type="domain" description="Nucleotidyl transferase" evidence="1">
    <location>
        <begin position="3"/>
        <end position="236"/>
    </location>
</feature>
<dbReference type="InterPro" id="IPR050486">
    <property type="entry name" value="Mannose-1P_guanyltransferase"/>
</dbReference>
<protein>
    <submittedName>
        <fullName evidence="2">Nucleotidyltransferase family protein</fullName>
    </submittedName>
</protein>
<dbReference type="RefSeq" id="WP_308450938.1">
    <property type="nucleotide sequence ID" value="NZ_JAJEPU010000010.1"/>
</dbReference>
<accession>A0AAE3DKP0</accession>
<comment type="caution">
    <text evidence="2">The sequence shown here is derived from an EMBL/GenBank/DDBJ whole genome shotgun (WGS) entry which is preliminary data.</text>
</comment>
<organism evidence="2 3">
    <name type="scientific">Brotaphodocola catenula</name>
    <dbReference type="NCBI Taxonomy" id="2885361"/>
    <lineage>
        <taxon>Bacteria</taxon>
        <taxon>Bacillati</taxon>
        <taxon>Bacillota</taxon>
        <taxon>Clostridia</taxon>
        <taxon>Lachnospirales</taxon>
        <taxon>Lachnospiraceae</taxon>
        <taxon>Brotaphodocola</taxon>
    </lineage>
</organism>
<name>A0AAE3DKP0_9FIRM</name>
<dbReference type="Gene3D" id="3.90.550.10">
    <property type="entry name" value="Spore Coat Polysaccharide Biosynthesis Protein SpsA, Chain A"/>
    <property type="match status" value="1"/>
</dbReference>